<reference evidence="3 4" key="1">
    <citation type="submission" date="2019-12" db="EMBL/GenBank/DDBJ databases">
        <title>Comparative genomics gives insights into the taxonomy of the Azoarcus-Aromatoleum group and reveals separate origins of nif in the plant-associated Azoarcus and non-plant-associated Aromatoleum sub-groups.</title>
        <authorList>
            <person name="Lafos M."/>
            <person name="Maluk M."/>
            <person name="Batista M."/>
            <person name="Junghare M."/>
            <person name="Carmona M."/>
            <person name="Faoro H."/>
            <person name="Cruz L.M."/>
            <person name="Battistoni F."/>
            <person name="De Souza E."/>
            <person name="Pedrosa F."/>
            <person name="Chen W.-M."/>
            <person name="Poole P.S."/>
            <person name="Dixon R.A."/>
            <person name="James E.K."/>
        </authorList>
    </citation>
    <scope>NUCLEOTIDE SEQUENCE [LARGE SCALE GENOMIC DNA]</scope>
    <source>
        <strain evidence="3 4">22Lin</strain>
    </source>
</reference>
<dbReference type="InterPro" id="IPR003607">
    <property type="entry name" value="HD/PDEase_dom"/>
</dbReference>
<dbReference type="Proteomes" id="UP000648984">
    <property type="component" value="Unassembled WGS sequence"/>
</dbReference>
<sequence length="300" mass="33377">MTRPASATTSRFPAPAPTGLRLKSVCRVPDSPSKRSSNTGHTRSDLASPERARVSQQPTTSSRCDCCGKLAAGLLPLQLDGQHLCEHCFLERRIVDNGRTNDHYARFAEALADALDLREHETGQHSRRVACHTLVLARQITGDENRLRQIYWGALLHDVGKIGVPDRVLLKSGALDDDEWALMRRHVEDGHRIVSRLPGMTEAADIVLCHEERFDGSGYPRGLGAYDIPLGARLFAVIDTLDAMTSDRPYRQGLPFDTAKAEILRMSGSQFDPEAVRIFIVEEQTLRRMVEMKCAEAVPR</sequence>
<dbReference type="Gene3D" id="1.10.3210.10">
    <property type="entry name" value="Hypothetical protein af1432"/>
    <property type="match status" value="1"/>
</dbReference>
<feature type="compositionally biased region" description="Polar residues" evidence="1">
    <location>
        <begin position="1"/>
        <end position="11"/>
    </location>
</feature>
<accession>A0ABX1QHR6</accession>
<dbReference type="SUPFAM" id="SSF109604">
    <property type="entry name" value="HD-domain/PDEase-like"/>
    <property type="match status" value="1"/>
</dbReference>
<comment type="caution">
    <text evidence="3">The sequence shown here is derived from an EMBL/GenBank/DDBJ whole genome shotgun (WGS) entry which is preliminary data.</text>
</comment>
<dbReference type="EMBL" id="WTVQ01000045">
    <property type="protein sequence ID" value="NMG76967.1"/>
    <property type="molecule type" value="Genomic_DNA"/>
</dbReference>
<evidence type="ECO:0000256" key="1">
    <source>
        <dbReference type="SAM" id="MobiDB-lite"/>
    </source>
</evidence>
<name>A0ABX1QHR6_9RHOO</name>
<gene>
    <name evidence="3" type="ORF">GPA25_19630</name>
</gene>
<proteinExistence type="predicted"/>
<dbReference type="PROSITE" id="PS51832">
    <property type="entry name" value="HD_GYP"/>
    <property type="match status" value="1"/>
</dbReference>
<dbReference type="InterPro" id="IPR052020">
    <property type="entry name" value="Cyclic_di-GMP/3'3'-cGAMP_PDE"/>
</dbReference>
<keyword evidence="4" id="KW-1185">Reference proteome</keyword>
<evidence type="ECO:0000313" key="4">
    <source>
        <dbReference type="Proteomes" id="UP000648984"/>
    </source>
</evidence>
<feature type="region of interest" description="Disordered" evidence="1">
    <location>
        <begin position="1"/>
        <end position="62"/>
    </location>
</feature>
<feature type="domain" description="HD-GYP" evidence="2">
    <location>
        <begin position="100"/>
        <end position="295"/>
    </location>
</feature>
<evidence type="ECO:0000313" key="3">
    <source>
        <dbReference type="EMBL" id="NMG76967.1"/>
    </source>
</evidence>
<feature type="compositionally biased region" description="Basic and acidic residues" evidence="1">
    <location>
        <begin position="42"/>
        <end position="53"/>
    </location>
</feature>
<dbReference type="PANTHER" id="PTHR45228:SF5">
    <property type="entry name" value="CYCLIC DI-GMP PHOSPHODIESTERASE VC_1348-RELATED"/>
    <property type="match status" value="1"/>
</dbReference>
<protein>
    <submittedName>
        <fullName evidence="3">HD domain-containing protein</fullName>
    </submittedName>
</protein>
<organism evidence="3 4">
    <name type="scientific">Aromatoleum diolicum</name>
    <dbReference type="NCBI Taxonomy" id="75796"/>
    <lineage>
        <taxon>Bacteria</taxon>
        <taxon>Pseudomonadati</taxon>
        <taxon>Pseudomonadota</taxon>
        <taxon>Betaproteobacteria</taxon>
        <taxon>Rhodocyclales</taxon>
        <taxon>Rhodocyclaceae</taxon>
        <taxon>Aromatoleum</taxon>
    </lineage>
</organism>
<dbReference type="PANTHER" id="PTHR45228">
    <property type="entry name" value="CYCLIC DI-GMP PHOSPHODIESTERASE TM_0186-RELATED"/>
    <property type="match status" value="1"/>
</dbReference>
<evidence type="ECO:0000259" key="2">
    <source>
        <dbReference type="PROSITE" id="PS51832"/>
    </source>
</evidence>
<dbReference type="SMART" id="SM00471">
    <property type="entry name" value="HDc"/>
    <property type="match status" value="1"/>
</dbReference>
<dbReference type="CDD" id="cd00077">
    <property type="entry name" value="HDc"/>
    <property type="match status" value="1"/>
</dbReference>
<dbReference type="InterPro" id="IPR037522">
    <property type="entry name" value="HD_GYP_dom"/>
</dbReference>
<dbReference type="Pfam" id="PF13487">
    <property type="entry name" value="HD_5"/>
    <property type="match status" value="1"/>
</dbReference>